<feature type="domain" description="Membrane insertase YidC/Oxa/ALB C-terminal" evidence="14">
    <location>
        <begin position="337"/>
        <end position="515"/>
    </location>
</feature>
<evidence type="ECO:0000313" key="16">
    <source>
        <dbReference type="EMBL" id="TKI68315.1"/>
    </source>
</evidence>
<evidence type="ECO:0000256" key="12">
    <source>
        <dbReference type="ARBA" id="ARBA00033342"/>
    </source>
</evidence>
<evidence type="ECO:0000256" key="2">
    <source>
        <dbReference type="ARBA" id="ARBA00010527"/>
    </source>
</evidence>
<feature type="transmembrane region" description="Helical" evidence="13">
    <location>
        <begin position="402"/>
        <end position="423"/>
    </location>
</feature>
<dbReference type="NCBIfam" id="TIGR03593">
    <property type="entry name" value="yidC_nterm"/>
    <property type="match status" value="1"/>
</dbReference>
<dbReference type="GO" id="GO:0005886">
    <property type="term" value="C:plasma membrane"/>
    <property type="evidence" value="ECO:0007669"/>
    <property type="project" value="UniProtKB-SubCell"/>
</dbReference>
<dbReference type="InterPro" id="IPR001708">
    <property type="entry name" value="YidC/ALB3/OXA1/COX18"/>
</dbReference>
<evidence type="ECO:0000256" key="6">
    <source>
        <dbReference type="ARBA" id="ARBA00022692"/>
    </source>
</evidence>
<evidence type="ECO:0000256" key="7">
    <source>
        <dbReference type="ARBA" id="ARBA00022927"/>
    </source>
</evidence>
<evidence type="ECO:0000256" key="13">
    <source>
        <dbReference type="HAMAP-Rule" id="MF_01810"/>
    </source>
</evidence>
<dbReference type="InterPro" id="IPR028053">
    <property type="entry name" value="Membr_insert_YidC_N"/>
</dbReference>
<dbReference type="InterPro" id="IPR047196">
    <property type="entry name" value="YidC_ALB_C"/>
</dbReference>
<keyword evidence="5 13" id="KW-1003">Cell membrane</keyword>
<comment type="subunit">
    <text evidence="13">Interacts with the Sec translocase complex via SecD. Specifically interacts with transmembrane segments of nascent integral membrane proteins during membrane integration.</text>
</comment>
<dbReference type="InterPro" id="IPR028055">
    <property type="entry name" value="YidC/Oxa/ALB_C"/>
</dbReference>
<dbReference type="HAMAP" id="MF_01810">
    <property type="entry name" value="YidC_type1"/>
    <property type="match status" value="1"/>
</dbReference>
<evidence type="ECO:0000259" key="14">
    <source>
        <dbReference type="Pfam" id="PF02096"/>
    </source>
</evidence>
<evidence type="ECO:0000256" key="5">
    <source>
        <dbReference type="ARBA" id="ARBA00022475"/>
    </source>
</evidence>
<dbReference type="PANTHER" id="PTHR12428:SF65">
    <property type="entry name" value="CYTOCHROME C OXIDASE ASSEMBLY PROTEIN COX18, MITOCHONDRIAL"/>
    <property type="match status" value="1"/>
</dbReference>
<evidence type="ECO:0000256" key="11">
    <source>
        <dbReference type="ARBA" id="ARBA00033245"/>
    </source>
</evidence>
<sequence length="537" mass="61043">MTPNQRLTIAVVLSILFFVAYTLIFPPEEIEAAKNTQTDAQSIEKTQGSSTLQPQAVKVEDVVSHEISTDEKMAVNDMSTLVTVTSNNFVMKLDTLGRISSKVLLQDKYNDKDDKHAQLIADAGPKPLFIRFLEPNLNDEASKVPYKTSVSELSLKDGSQKVTLTQELPSLTVTKEILFFADGHYDVKISLSDDKRYFVYLGQRPRITEQMMTVSGAMVYTDDELVTIIEDGDAAGRKTFTGVELISAFDQYSATIMYGFAKDTNIIVERDRNDDPVIYFEALQNMTFSGYVGQKEYKTLHNIDPVLTNAIEYGWFTFASKPLFQLLSWLHGIFGNWGWSIVALTIIIRTILYPLTYKGMVSMQKMKDLSPHIKELQKKYKGDPQRMNAAVMDTYKKHGANPLGGCLPMLLQIPVFFAIYRVLLNAVELQGAEWALWIDDLSRMDSTFILPILMGASMYYQQKLTPNNFTDPMQEKIFKFLPIIFTFFFLTFPSGLVLYWFVNNLFSIAQQFIVNQQFKNAKEAEIAAHKHVEKKDD</sequence>
<accession>A0A4U2Z3L8</accession>
<name>A0A4U2Z3L8_9BACT</name>
<dbReference type="InterPro" id="IPR038221">
    <property type="entry name" value="YidC_periplasmic_sf"/>
</dbReference>
<comment type="subcellular location">
    <subcellularLocation>
        <location evidence="1">Cell inner membrane</location>
        <topology evidence="1">Multi-pass membrane protein</topology>
    </subcellularLocation>
    <subcellularLocation>
        <location evidence="13">Cell membrane</location>
        <topology evidence="13">Multi-pass membrane protein</topology>
    </subcellularLocation>
</comment>
<keyword evidence="6 13" id="KW-0812">Transmembrane</keyword>
<dbReference type="AlphaFoldDB" id="A0A4U2Z3L8"/>
<dbReference type="NCBIfam" id="NF002357">
    <property type="entry name" value="PRK01318.2-4"/>
    <property type="match status" value="1"/>
</dbReference>
<dbReference type="NCBIfam" id="TIGR03592">
    <property type="entry name" value="yidC_oxa1_cterm"/>
    <property type="match status" value="1"/>
</dbReference>
<evidence type="ECO:0000256" key="10">
    <source>
        <dbReference type="ARBA" id="ARBA00023186"/>
    </source>
</evidence>
<dbReference type="Pfam" id="PF02096">
    <property type="entry name" value="60KD_IMP"/>
    <property type="match status" value="1"/>
</dbReference>
<comment type="caution">
    <text evidence="16">The sequence shown here is derived from an EMBL/GenBank/DDBJ whole genome shotgun (WGS) entry which is preliminary data.</text>
</comment>
<feature type="transmembrane region" description="Helical" evidence="13">
    <location>
        <begin position="337"/>
        <end position="357"/>
    </location>
</feature>
<dbReference type="InterPro" id="IPR019998">
    <property type="entry name" value="Membr_insert_YidC"/>
</dbReference>
<organism evidence="16 17">
    <name type="scientific">Sulfurimonas crateris</name>
    <dbReference type="NCBI Taxonomy" id="2574727"/>
    <lineage>
        <taxon>Bacteria</taxon>
        <taxon>Pseudomonadati</taxon>
        <taxon>Campylobacterota</taxon>
        <taxon>Epsilonproteobacteria</taxon>
        <taxon>Campylobacterales</taxon>
        <taxon>Sulfurimonadaceae</taxon>
        <taxon>Sulfurimonas</taxon>
    </lineage>
</organism>
<dbReference type="Gene3D" id="2.70.98.90">
    <property type="match status" value="1"/>
</dbReference>
<evidence type="ECO:0000313" key="17">
    <source>
        <dbReference type="Proteomes" id="UP000309561"/>
    </source>
</evidence>
<evidence type="ECO:0000256" key="9">
    <source>
        <dbReference type="ARBA" id="ARBA00023136"/>
    </source>
</evidence>
<evidence type="ECO:0000256" key="3">
    <source>
        <dbReference type="ARBA" id="ARBA00015325"/>
    </source>
</evidence>
<dbReference type="PRINTS" id="PR01900">
    <property type="entry name" value="YIDCPROTEIN"/>
</dbReference>
<dbReference type="GO" id="GO:0032977">
    <property type="term" value="F:membrane insertase activity"/>
    <property type="evidence" value="ECO:0007669"/>
    <property type="project" value="InterPro"/>
</dbReference>
<keyword evidence="10 13" id="KW-0143">Chaperone</keyword>
<dbReference type="PANTHER" id="PTHR12428">
    <property type="entry name" value="OXA1"/>
    <property type="match status" value="1"/>
</dbReference>
<dbReference type="Pfam" id="PF14849">
    <property type="entry name" value="YidC_periplas"/>
    <property type="match status" value="1"/>
</dbReference>
<evidence type="ECO:0000256" key="4">
    <source>
        <dbReference type="ARBA" id="ARBA00022448"/>
    </source>
</evidence>
<keyword evidence="4 13" id="KW-0813">Transport</keyword>
<dbReference type="Proteomes" id="UP000309561">
    <property type="component" value="Unassembled WGS sequence"/>
</dbReference>
<reference evidence="16 17" key="1">
    <citation type="submission" date="2019-04" db="EMBL/GenBank/DDBJ databases">
        <title>Sulfurimonas crateris sp. nov. a facultative anaerobic sulfur-oxidizing chemolithautotrophic bacterium isolated from a terrestrial mud vulcano.</title>
        <authorList>
            <person name="Ratnikova N.M."/>
            <person name="Slobodkin A.I."/>
            <person name="Merkel A.Y."/>
            <person name="Novikov A."/>
            <person name="Bonch-Osmolovskaya E.A."/>
            <person name="Slobodkina G.B."/>
        </authorList>
    </citation>
    <scope>NUCLEOTIDE SEQUENCE [LARGE SCALE GENOMIC DNA]</scope>
    <source>
        <strain evidence="16 17">SN118</strain>
    </source>
</reference>
<keyword evidence="8 13" id="KW-1133">Transmembrane helix</keyword>
<evidence type="ECO:0000256" key="1">
    <source>
        <dbReference type="ARBA" id="ARBA00004429"/>
    </source>
</evidence>
<proteinExistence type="inferred from homology"/>
<comment type="similarity">
    <text evidence="2 13">Belongs to the OXA1/ALB3/YidC family. Type 1 subfamily.</text>
</comment>
<keyword evidence="9 13" id="KW-0472">Membrane</keyword>
<keyword evidence="7 13" id="KW-0653">Protein transport</keyword>
<comment type="caution">
    <text evidence="13">Lacks conserved residue(s) required for the propagation of feature annotation.</text>
</comment>
<comment type="function">
    <text evidence="13">Required for the insertion and/or proper folding and/or complex formation of integral membrane proteins into the membrane. Involved in integration of membrane proteins that insert both dependently and independently of the Sec translocase complex, as well as at least some lipoproteins. Aids folding of multispanning membrane proteins.</text>
</comment>
<dbReference type="CDD" id="cd20070">
    <property type="entry name" value="5TM_YidC_Alb3"/>
    <property type="match status" value="1"/>
</dbReference>
<evidence type="ECO:0000259" key="15">
    <source>
        <dbReference type="Pfam" id="PF14849"/>
    </source>
</evidence>
<dbReference type="GO" id="GO:0015031">
    <property type="term" value="P:protein transport"/>
    <property type="evidence" value="ECO:0007669"/>
    <property type="project" value="UniProtKB-KW"/>
</dbReference>
<feature type="domain" description="Membrane insertase YidC N-terminal" evidence="15">
    <location>
        <begin position="82"/>
        <end position="326"/>
    </location>
</feature>
<dbReference type="CDD" id="cd19960">
    <property type="entry name" value="YidC_peri"/>
    <property type="match status" value="1"/>
</dbReference>
<gene>
    <name evidence="13 16" type="primary">yidC</name>
    <name evidence="16" type="ORF">FCU45_11225</name>
</gene>
<protein>
    <recommendedName>
        <fullName evidence="3 13">Membrane protein insertase YidC</fullName>
    </recommendedName>
    <alternativeName>
        <fullName evidence="12 13">Foldase YidC</fullName>
    </alternativeName>
    <alternativeName>
        <fullName evidence="11 13">Membrane integrase YidC</fullName>
    </alternativeName>
    <alternativeName>
        <fullName evidence="13">Membrane protein YidC</fullName>
    </alternativeName>
</protein>
<evidence type="ECO:0000256" key="8">
    <source>
        <dbReference type="ARBA" id="ARBA00022989"/>
    </source>
</evidence>
<dbReference type="GO" id="GO:0051205">
    <property type="term" value="P:protein insertion into membrane"/>
    <property type="evidence" value="ECO:0007669"/>
    <property type="project" value="TreeGrafter"/>
</dbReference>
<dbReference type="OrthoDB" id="9780552at2"/>
<dbReference type="EMBL" id="SZPX01000009">
    <property type="protein sequence ID" value="TKI68315.1"/>
    <property type="molecule type" value="Genomic_DNA"/>
</dbReference>
<keyword evidence="17" id="KW-1185">Reference proteome</keyword>
<feature type="transmembrane region" description="Helical" evidence="13">
    <location>
        <begin position="480"/>
        <end position="502"/>
    </location>
</feature>